<accession>A0ABW6AK87</accession>
<evidence type="ECO:0000313" key="2">
    <source>
        <dbReference type="Proteomes" id="UP001597512"/>
    </source>
</evidence>
<dbReference type="EMBL" id="JBHUOM010000007">
    <property type="protein sequence ID" value="MFD2934932.1"/>
    <property type="molecule type" value="Genomic_DNA"/>
</dbReference>
<evidence type="ECO:0008006" key="3">
    <source>
        <dbReference type="Google" id="ProtNLM"/>
    </source>
</evidence>
<sequence>MNKQIHSIKQLAIELTTTDRQEAARLQDCLVLLLFGGLNERWSGRRVWSKTVVFAFNKTVHFSRSAF</sequence>
<dbReference type="RefSeq" id="WP_381501878.1">
    <property type="nucleotide sequence ID" value="NZ_JBHUOM010000007.1"/>
</dbReference>
<keyword evidence="2" id="KW-1185">Reference proteome</keyword>
<organism evidence="1 2">
    <name type="scientific">Spirosoma flavum</name>
    <dbReference type="NCBI Taxonomy" id="2048557"/>
    <lineage>
        <taxon>Bacteria</taxon>
        <taxon>Pseudomonadati</taxon>
        <taxon>Bacteroidota</taxon>
        <taxon>Cytophagia</taxon>
        <taxon>Cytophagales</taxon>
        <taxon>Cytophagaceae</taxon>
        <taxon>Spirosoma</taxon>
    </lineage>
</organism>
<gene>
    <name evidence="1" type="ORF">ACFS25_14145</name>
</gene>
<reference evidence="2" key="1">
    <citation type="journal article" date="2019" name="Int. J. Syst. Evol. Microbiol.">
        <title>The Global Catalogue of Microorganisms (GCM) 10K type strain sequencing project: providing services to taxonomists for standard genome sequencing and annotation.</title>
        <authorList>
            <consortium name="The Broad Institute Genomics Platform"/>
            <consortium name="The Broad Institute Genome Sequencing Center for Infectious Disease"/>
            <person name="Wu L."/>
            <person name="Ma J."/>
        </authorList>
    </citation>
    <scope>NUCLEOTIDE SEQUENCE [LARGE SCALE GENOMIC DNA]</scope>
    <source>
        <strain evidence="2">KCTC 52490</strain>
    </source>
</reference>
<evidence type="ECO:0000313" key="1">
    <source>
        <dbReference type="EMBL" id="MFD2934932.1"/>
    </source>
</evidence>
<name>A0ABW6AK87_9BACT</name>
<dbReference type="Proteomes" id="UP001597512">
    <property type="component" value="Unassembled WGS sequence"/>
</dbReference>
<protein>
    <recommendedName>
        <fullName evidence="3">Transposase</fullName>
    </recommendedName>
</protein>
<comment type="caution">
    <text evidence="1">The sequence shown here is derived from an EMBL/GenBank/DDBJ whole genome shotgun (WGS) entry which is preliminary data.</text>
</comment>
<proteinExistence type="predicted"/>